<comment type="caution">
    <text evidence="2">The sequence shown here is derived from an EMBL/GenBank/DDBJ whole genome shotgun (WGS) entry which is preliminary data.</text>
</comment>
<accession>A0ABT5EWV1</accession>
<reference evidence="2 3" key="1">
    <citation type="submission" date="2022-11" db="EMBL/GenBank/DDBJ databases">
        <title>Minimal conservation of predation-associated metabolite biosynthetic gene clusters underscores biosynthetic potential of Myxococcota including descriptions for ten novel species: Archangium lansinium sp. nov., Myxococcus landrumus sp. nov., Nannocystis bai.</title>
        <authorList>
            <person name="Ahearne A."/>
            <person name="Stevens C."/>
            <person name="Dowd S."/>
        </authorList>
    </citation>
    <scope>NUCLEOTIDE SEQUENCE [LARGE SCALE GENOMIC DNA]</scope>
    <source>
        <strain evidence="2 3">RJM3</strain>
    </source>
</reference>
<gene>
    <name evidence="2" type="ORF">POL67_29010</name>
</gene>
<dbReference type="EMBL" id="JAQNDO010000001">
    <property type="protein sequence ID" value="MDC0745407.1"/>
    <property type="molecule type" value="Genomic_DNA"/>
</dbReference>
<evidence type="ECO:0000313" key="3">
    <source>
        <dbReference type="Proteomes" id="UP001221411"/>
    </source>
</evidence>
<evidence type="ECO:0000313" key="2">
    <source>
        <dbReference type="EMBL" id="MDC0745407.1"/>
    </source>
</evidence>
<keyword evidence="3" id="KW-1185">Reference proteome</keyword>
<evidence type="ECO:0000256" key="1">
    <source>
        <dbReference type="SAM" id="SignalP"/>
    </source>
</evidence>
<organism evidence="2 3">
    <name type="scientific">Polyangium mundeleinium</name>
    <dbReference type="NCBI Taxonomy" id="2995306"/>
    <lineage>
        <taxon>Bacteria</taxon>
        <taxon>Pseudomonadati</taxon>
        <taxon>Myxococcota</taxon>
        <taxon>Polyangia</taxon>
        <taxon>Polyangiales</taxon>
        <taxon>Polyangiaceae</taxon>
        <taxon>Polyangium</taxon>
    </lineage>
</organism>
<dbReference type="Proteomes" id="UP001221411">
    <property type="component" value="Unassembled WGS sequence"/>
</dbReference>
<protein>
    <recommendedName>
        <fullName evidence="4">Tryptophan synthase alpha chain</fullName>
    </recommendedName>
</protein>
<dbReference type="RefSeq" id="WP_271922873.1">
    <property type="nucleotide sequence ID" value="NZ_JAQNDO010000001.1"/>
</dbReference>
<feature type="signal peptide" evidence="1">
    <location>
        <begin position="1"/>
        <end position="17"/>
    </location>
</feature>
<name>A0ABT5EWV1_9BACT</name>
<evidence type="ECO:0008006" key="4">
    <source>
        <dbReference type="Google" id="ProtNLM"/>
    </source>
</evidence>
<sequence>MRTFFAFALITATFAVACGPTVEDPNPSGSGGSAASSTSATGTGGGGGGTVCVPGSTTSCTCHAVNPPGIAWCLDDGSGFGPCKAELGGAECTCPAGRSDGCCLGGGICCPCVQGCDLAKDDPTTDAFITCACAAGVCADACKVECAGEGITGDCTPCAQQAAMGACKAEYEACGGT</sequence>
<proteinExistence type="predicted"/>
<feature type="chain" id="PRO_5046822344" description="Tryptophan synthase alpha chain" evidence="1">
    <location>
        <begin position="18"/>
        <end position="177"/>
    </location>
</feature>
<keyword evidence="1" id="KW-0732">Signal</keyword>
<dbReference type="PROSITE" id="PS51257">
    <property type="entry name" value="PROKAR_LIPOPROTEIN"/>
    <property type="match status" value="1"/>
</dbReference>